<protein>
    <submittedName>
        <fullName evidence="2">Uncharacterized protein</fullName>
    </submittedName>
</protein>
<sequence>MHIFLVMVVAGVIATVGVGAIGGAGAGFVGLLIWIGALLILGLVLSSMAKRQVSVRLGAPAELVLEAVLDEFKTLGWTRVNGPGAFNFKARGFGMSMNLGKPVVSVDVEQQEDGSTGVDIWLSTWNSQWGVVGCCDRVVTKVWQVQRRMAQLEADTRTDA</sequence>
<dbReference type="EMBL" id="WEGK01000006">
    <property type="protein sequence ID" value="MQY20129.1"/>
    <property type="molecule type" value="Genomic_DNA"/>
</dbReference>
<keyword evidence="1" id="KW-0812">Transmembrane</keyword>
<evidence type="ECO:0000313" key="3">
    <source>
        <dbReference type="Proteomes" id="UP000438448"/>
    </source>
</evidence>
<organism evidence="2 3">
    <name type="scientific">Nocardia macrotermitis</name>
    <dbReference type="NCBI Taxonomy" id="2585198"/>
    <lineage>
        <taxon>Bacteria</taxon>
        <taxon>Bacillati</taxon>
        <taxon>Actinomycetota</taxon>
        <taxon>Actinomycetes</taxon>
        <taxon>Mycobacteriales</taxon>
        <taxon>Nocardiaceae</taxon>
        <taxon>Nocardia</taxon>
    </lineage>
</organism>
<keyword evidence="1" id="KW-1133">Transmembrane helix</keyword>
<keyword evidence="3" id="KW-1185">Reference proteome</keyword>
<accession>A0A7K0D337</accession>
<dbReference type="Proteomes" id="UP000438448">
    <property type="component" value="Unassembled WGS sequence"/>
</dbReference>
<gene>
    <name evidence="2" type="ORF">NRB20_32250</name>
</gene>
<evidence type="ECO:0000313" key="2">
    <source>
        <dbReference type="EMBL" id="MQY20129.1"/>
    </source>
</evidence>
<evidence type="ECO:0000256" key="1">
    <source>
        <dbReference type="SAM" id="Phobius"/>
    </source>
</evidence>
<dbReference type="RefSeq" id="WP_153410911.1">
    <property type="nucleotide sequence ID" value="NZ_WEGK01000006.1"/>
</dbReference>
<dbReference type="AlphaFoldDB" id="A0A7K0D337"/>
<dbReference type="OrthoDB" id="4560418at2"/>
<reference evidence="2 3" key="1">
    <citation type="submission" date="2019-10" db="EMBL/GenBank/DDBJ databases">
        <title>Nocardia macrotermitis sp. nov. and Nocardia aurantia sp. nov., isolated from the gut of fungus growing-termite Macrotermes natalensis.</title>
        <authorList>
            <person name="Benndorf R."/>
            <person name="Schwitalla J."/>
            <person name="Martin K."/>
            <person name="De Beer W."/>
            <person name="Kaster A.-K."/>
            <person name="Vollmers J."/>
            <person name="Poulsen M."/>
            <person name="Beemelmanns C."/>
        </authorList>
    </citation>
    <scope>NUCLEOTIDE SEQUENCE [LARGE SCALE GENOMIC DNA]</scope>
    <source>
        <strain evidence="2 3">RB20</strain>
    </source>
</reference>
<comment type="caution">
    <text evidence="2">The sequence shown here is derived from an EMBL/GenBank/DDBJ whole genome shotgun (WGS) entry which is preliminary data.</text>
</comment>
<name>A0A7K0D337_9NOCA</name>
<feature type="transmembrane region" description="Helical" evidence="1">
    <location>
        <begin position="29"/>
        <end position="49"/>
    </location>
</feature>
<keyword evidence="1" id="KW-0472">Membrane</keyword>
<proteinExistence type="predicted"/>